<dbReference type="EC" id="3.1.3.-" evidence="5"/>
<comment type="similarity">
    <text evidence="2">Belongs to the HAD-like hydrolase superfamily. CbbY/CbbZ/Gph/YieH family.</text>
</comment>
<dbReference type="Pfam" id="PF00702">
    <property type="entry name" value="Hydrolase"/>
    <property type="match status" value="1"/>
</dbReference>
<dbReference type="Proteomes" id="UP000244904">
    <property type="component" value="Unassembled WGS sequence"/>
</dbReference>
<dbReference type="InterPro" id="IPR036412">
    <property type="entry name" value="HAD-like_sf"/>
</dbReference>
<dbReference type="RefSeq" id="WP_245897751.1">
    <property type="nucleotide sequence ID" value="NZ_OMOJ01000001.1"/>
</dbReference>
<keyword evidence="6" id="KW-1185">Reference proteome</keyword>
<dbReference type="AlphaFoldDB" id="A0A2R8APN0"/>
<dbReference type="InterPro" id="IPR051600">
    <property type="entry name" value="Beta-PGM-like"/>
</dbReference>
<sequence>MSAIDLIVFDCDGVLIDSEVLSADVMIDELDKIGVTIDRPYVRKHFLGRSFPTVAKTLRSGVAPHLPADFETRYRAALLKRFETELRPTPGLPDVLEHLNLPICVATSSSPTRASRSLEISGLAKHFDGNVFTASQVENGKPAPDLVLFACRQMGVSPRRALVIEDSAPGLVAARSADAVALAYCGGSHMMGSQPDVPFFVPSFDNWADFPHLFEKLQGGSAL</sequence>
<evidence type="ECO:0000256" key="2">
    <source>
        <dbReference type="ARBA" id="ARBA00006171"/>
    </source>
</evidence>
<reference evidence="6" key="1">
    <citation type="submission" date="2018-03" db="EMBL/GenBank/DDBJ databases">
        <authorList>
            <person name="Rodrigo-Torres L."/>
            <person name="Arahal R. D."/>
            <person name="Lucena T."/>
        </authorList>
    </citation>
    <scope>NUCLEOTIDE SEQUENCE [LARGE SCALE GENOMIC DNA]</scope>
    <source>
        <strain evidence="6">CECT 8871</strain>
    </source>
</reference>
<comment type="cofactor">
    <cofactor evidence="1">
        <name>Mg(2+)</name>
        <dbReference type="ChEBI" id="CHEBI:18420"/>
    </cofactor>
</comment>
<keyword evidence="5" id="KW-0378">Hydrolase</keyword>
<evidence type="ECO:0000313" key="5">
    <source>
        <dbReference type="EMBL" id="SPF78001.1"/>
    </source>
</evidence>
<dbReference type="EMBL" id="OMOJ01000001">
    <property type="protein sequence ID" value="SPF78001.1"/>
    <property type="molecule type" value="Genomic_DNA"/>
</dbReference>
<gene>
    <name evidence="5" type="primary">yieH</name>
    <name evidence="5" type="ORF">PRI8871_00590</name>
</gene>
<proteinExistence type="inferred from homology"/>
<evidence type="ECO:0000256" key="1">
    <source>
        <dbReference type="ARBA" id="ARBA00001946"/>
    </source>
</evidence>
<dbReference type="SFLD" id="SFLDG01129">
    <property type="entry name" value="C1.5:_HAD__Beta-PGM__Phosphata"/>
    <property type="match status" value="1"/>
</dbReference>
<evidence type="ECO:0000256" key="4">
    <source>
        <dbReference type="ARBA" id="ARBA00022842"/>
    </source>
</evidence>
<dbReference type="SUPFAM" id="SSF56784">
    <property type="entry name" value="HAD-like"/>
    <property type="match status" value="1"/>
</dbReference>
<dbReference type="GO" id="GO:0046872">
    <property type="term" value="F:metal ion binding"/>
    <property type="evidence" value="ECO:0007669"/>
    <property type="project" value="UniProtKB-KW"/>
</dbReference>
<dbReference type="InterPro" id="IPR023198">
    <property type="entry name" value="PGP-like_dom2"/>
</dbReference>
<dbReference type="PANTHER" id="PTHR46193">
    <property type="entry name" value="6-PHOSPHOGLUCONATE PHOSPHATASE"/>
    <property type="match status" value="1"/>
</dbReference>
<dbReference type="SFLD" id="SFLDS00003">
    <property type="entry name" value="Haloacid_Dehalogenase"/>
    <property type="match status" value="1"/>
</dbReference>
<evidence type="ECO:0000256" key="3">
    <source>
        <dbReference type="ARBA" id="ARBA00022723"/>
    </source>
</evidence>
<organism evidence="5 6">
    <name type="scientific">Pseudoprimorskyibacter insulae</name>
    <dbReference type="NCBI Taxonomy" id="1695997"/>
    <lineage>
        <taxon>Bacteria</taxon>
        <taxon>Pseudomonadati</taxon>
        <taxon>Pseudomonadota</taxon>
        <taxon>Alphaproteobacteria</taxon>
        <taxon>Rhodobacterales</taxon>
        <taxon>Paracoccaceae</taxon>
        <taxon>Pseudoprimorskyibacter</taxon>
    </lineage>
</organism>
<name>A0A2R8APN0_9RHOB</name>
<keyword evidence="4" id="KW-0460">Magnesium</keyword>
<evidence type="ECO:0000313" key="6">
    <source>
        <dbReference type="Proteomes" id="UP000244904"/>
    </source>
</evidence>
<dbReference type="Gene3D" id="1.10.150.240">
    <property type="entry name" value="Putative phosphatase, domain 2"/>
    <property type="match status" value="1"/>
</dbReference>
<dbReference type="NCBIfam" id="TIGR01509">
    <property type="entry name" value="HAD-SF-IA-v3"/>
    <property type="match status" value="1"/>
</dbReference>
<accession>A0A2R8APN0</accession>
<protein>
    <submittedName>
        <fullName evidence="5">6-phosphogluconate phosphatase</fullName>
        <ecNumber evidence="5">3.1.3.-</ecNumber>
    </submittedName>
</protein>
<dbReference type="Gene3D" id="3.40.50.1000">
    <property type="entry name" value="HAD superfamily/HAD-like"/>
    <property type="match status" value="1"/>
</dbReference>
<dbReference type="GO" id="GO:0016787">
    <property type="term" value="F:hydrolase activity"/>
    <property type="evidence" value="ECO:0007669"/>
    <property type="project" value="UniProtKB-KW"/>
</dbReference>
<dbReference type="PANTHER" id="PTHR46193:SF10">
    <property type="entry name" value="6-PHOSPHOGLUCONATE PHOSPHATASE"/>
    <property type="match status" value="1"/>
</dbReference>
<dbReference type="InterPro" id="IPR023214">
    <property type="entry name" value="HAD_sf"/>
</dbReference>
<dbReference type="InterPro" id="IPR006439">
    <property type="entry name" value="HAD-SF_hydro_IA"/>
</dbReference>
<keyword evidence="3" id="KW-0479">Metal-binding</keyword>